<dbReference type="GO" id="GO:0016491">
    <property type="term" value="F:oxidoreductase activity"/>
    <property type="evidence" value="ECO:0007669"/>
    <property type="project" value="InterPro"/>
</dbReference>
<dbReference type="InterPro" id="IPR039374">
    <property type="entry name" value="SIP_fam"/>
</dbReference>
<dbReference type="InterPro" id="IPR039261">
    <property type="entry name" value="FNR_nucleotide-bd"/>
</dbReference>
<dbReference type="CDD" id="cd06193">
    <property type="entry name" value="siderophore_interacting"/>
    <property type="match status" value="1"/>
</dbReference>
<keyword evidence="3" id="KW-1185">Reference proteome</keyword>
<dbReference type="Gene3D" id="3.40.50.80">
    <property type="entry name" value="Nucleotide-binding domain of ferredoxin-NADP reductase (FNR) module"/>
    <property type="match status" value="1"/>
</dbReference>
<dbReference type="Pfam" id="PF04954">
    <property type="entry name" value="SIP"/>
    <property type="match status" value="1"/>
</dbReference>
<evidence type="ECO:0000313" key="3">
    <source>
        <dbReference type="Proteomes" id="UP000316988"/>
    </source>
</evidence>
<dbReference type="AlphaFoldDB" id="A0A554RI35"/>
<dbReference type="Proteomes" id="UP000316988">
    <property type="component" value="Unassembled WGS sequence"/>
</dbReference>
<dbReference type="InterPro" id="IPR017927">
    <property type="entry name" value="FAD-bd_FR_type"/>
</dbReference>
<dbReference type="RefSeq" id="WP_143914911.1">
    <property type="nucleotide sequence ID" value="NZ_VLNT01000029.1"/>
</dbReference>
<dbReference type="InterPro" id="IPR007037">
    <property type="entry name" value="SIP_rossman_dom"/>
</dbReference>
<dbReference type="EMBL" id="VLNT01000029">
    <property type="protein sequence ID" value="TSD53690.1"/>
    <property type="molecule type" value="Genomic_DNA"/>
</dbReference>
<gene>
    <name evidence="2" type="ORF">FNM00_17950</name>
</gene>
<proteinExistence type="predicted"/>
<evidence type="ECO:0000259" key="1">
    <source>
        <dbReference type="PROSITE" id="PS51384"/>
    </source>
</evidence>
<protein>
    <submittedName>
        <fullName evidence="2">Siderophore-interacting protein</fullName>
    </submittedName>
</protein>
<organism evidence="2 3">
    <name type="scientific">Aeromicrobium piscarium</name>
    <dbReference type="NCBI Taxonomy" id="2590901"/>
    <lineage>
        <taxon>Bacteria</taxon>
        <taxon>Bacillati</taxon>
        <taxon>Actinomycetota</taxon>
        <taxon>Actinomycetes</taxon>
        <taxon>Propionibacteriales</taxon>
        <taxon>Nocardioidaceae</taxon>
        <taxon>Aeromicrobium</taxon>
    </lineage>
</organism>
<dbReference type="PANTHER" id="PTHR30157">
    <property type="entry name" value="FERRIC REDUCTASE, NADPH-DEPENDENT"/>
    <property type="match status" value="1"/>
</dbReference>
<dbReference type="Gene3D" id="2.40.30.10">
    <property type="entry name" value="Translation factors"/>
    <property type="match status" value="1"/>
</dbReference>
<reference evidence="2 3" key="1">
    <citation type="submission" date="2019-07" db="EMBL/GenBank/DDBJ databases">
        <authorList>
            <person name="Zhao L.H."/>
        </authorList>
    </citation>
    <scope>NUCLEOTIDE SEQUENCE [LARGE SCALE GENOMIC DNA]</scope>
    <source>
        <strain evidence="2 3">Co35</strain>
    </source>
</reference>
<evidence type="ECO:0000313" key="2">
    <source>
        <dbReference type="EMBL" id="TSD53690.1"/>
    </source>
</evidence>
<name>A0A554RI35_9ACTN</name>
<dbReference type="Pfam" id="PF08021">
    <property type="entry name" value="FAD_binding_9"/>
    <property type="match status" value="1"/>
</dbReference>
<dbReference type="PROSITE" id="PS51384">
    <property type="entry name" value="FAD_FR"/>
    <property type="match status" value="1"/>
</dbReference>
<dbReference type="InterPro" id="IPR013113">
    <property type="entry name" value="SIP_FAD-bd"/>
</dbReference>
<feature type="domain" description="FAD-binding FR-type" evidence="1">
    <location>
        <begin position="14"/>
        <end position="150"/>
    </location>
</feature>
<comment type="caution">
    <text evidence="2">The sequence shown here is derived from an EMBL/GenBank/DDBJ whole genome shotgun (WGS) entry which is preliminary data.</text>
</comment>
<dbReference type="PANTHER" id="PTHR30157:SF0">
    <property type="entry name" value="NADPH-DEPENDENT FERRIC-CHELATE REDUCTASE"/>
    <property type="match status" value="1"/>
</dbReference>
<dbReference type="OrthoDB" id="9814826at2"/>
<sequence length="273" mass="29301">MAARASAMIKPAQRTLLHLQVLRTTRLSPHFRRVTVGGGDIDRFTPMGFDQWFRLFLPTGDAGALDRIPAKANETLGYLRYLAMSDRPLMRNYTVRAHRALSTHGPQIDIDFVVHGPTDDPTQSAAAWAARCSPGDRLAIIDEGIGFNPERGVDDVLLATDETGLPAMSGILASLPGSARGLAVCEVADADDRLEVDAPEGVEVRYLVRGHDATVGQAALAAVGSASVPGHAWLAGEQGLVSSARRDLVGRGLSTGQISFCSYWKLPRHQRVG</sequence>
<accession>A0A554RI35</accession>